<evidence type="ECO:0000256" key="5">
    <source>
        <dbReference type="ARBA" id="ARBA00047707"/>
    </source>
</evidence>
<dbReference type="InterPro" id="IPR000960">
    <property type="entry name" value="Flavin_mOase"/>
</dbReference>
<dbReference type="PRINTS" id="PR00368">
    <property type="entry name" value="FADPNR"/>
</dbReference>
<dbReference type="Proteomes" id="UP000663760">
    <property type="component" value="Chromosome 13"/>
</dbReference>
<keyword evidence="6" id="KW-0503">Monooxygenase</keyword>
<keyword evidence="2 6" id="KW-0285">Flavoprotein</keyword>
<evidence type="ECO:0000256" key="1">
    <source>
        <dbReference type="ARBA" id="ARBA00009183"/>
    </source>
</evidence>
<dbReference type="InterPro" id="IPR050982">
    <property type="entry name" value="Auxin_biosynth/cation_transpt"/>
</dbReference>
<name>A0A7I8L8Z6_SPIIN</name>
<dbReference type="AlphaFoldDB" id="A0A7I8L8Z6"/>
<dbReference type="GO" id="GO:0004499">
    <property type="term" value="F:N,N-dimethylaniline monooxygenase activity"/>
    <property type="evidence" value="ECO:0007669"/>
    <property type="project" value="InterPro"/>
</dbReference>
<evidence type="ECO:0000313" key="7">
    <source>
        <dbReference type="EMBL" id="CAA7406513.1"/>
    </source>
</evidence>
<comment type="cofactor">
    <cofactor evidence="6">
        <name>FAD</name>
        <dbReference type="ChEBI" id="CHEBI:57692"/>
    </cofactor>
</comment>
<dbReference type="Gene3D" id="3.50.50.60">
    <property type="entry name" value="FAD/NAD(P)-binding domain"/>
    <property type="match status" value="1"/>
</dbReference>
<dbReference type="PANTHER" id="PTHR43539">
    <property type="entry name" value="FLAVIN-BINDING MONOOXYGENASE-LIKE PROTEIN (AFU_ORTHOLOGUE AFUA_4G09220)"/>
    <property type="match status" value="1"/>
</dbReference>
<evidence type="ECO:0000256" key="3">
    <source>
        <dbReference type="ARBA" id="ARBA00022827"/>
    </source>
</evidence>
<evidence type="ECO:0000256" key="6">
    <source>
        <dbReference type="RuleBase" id="RU361177"/>
    </source>
</evidence>
<dbReference type="GO" id="GO:0050661">
    <property type="term" value="F:NADP binding"/>
    <property type="evidence" value="ECO:0007669"/>
    <property type="project" value="InterPro"/>
</dbReference>
<gene>
    <name evidence="7" type="ORF">SI8410_13017191</name>
</gene>
<evidence type="ECO:0000256" key="2">
    <source>
        <dbReference type="ARBA" id="ARBA00022630"/>
    </source>
</evidence>
<dbReference type="SUPFAM" id="SSF51905">
    <property type="entry name" value="FAD/NAD(P)-binding domain"/>
    <property type="match status" value="2"/>
</dbReference>
<dbReference type="Pfam" id="PF00743">
    <property type="entry name" value="FMO-like"/>
    <property type="match status" value="1"/>
</dbReference>
<comment type="similarity">
    <text evidence="1 6">Belongs to the FMO family.</text>
</comment>
<dbReference type="InterPro" id="IPR020946">
    <property type="entry name" value="Flavin_mOase-like"/>
</dbReference>
<keyword evidence="8" id="KW-1185">Reference proteome</keyword>
<comment type="catalytic activity">
    <reaction evidence="5">
        <text>indole-3-pyruvate + NADPH + O2 + H(+) = (indol-3-yl)acetate + CO2 + NADP(+) + H2O</text>
        <dbReference type="Rhea" id="RHEA:34331"/>
        <dbReference type="ChEBI" id="CHEBI:15377"/>
        <dbReference type="ChEBI" id="CHEBI:15378"/>
        <dbReference type="ChEBI" id="CHEBI:15379"/>
        <dbReference type="ChEBI" id="CHEBI:16526"/>
        <dbReference type="ChEBI" id="CHEBI:17640"/>
        <dbReference type="ChEBI" id="CHEBI:30854"/>
        <dbReference type="ChEBI" id="CHEBI:57783"/>
        <dbReference type="ChEBI" id="CHEBI:58349"/>
        <dbReference type="EC" id="1.14.13.168"/>
    </reaction>
</comment>
<protein>
    <recommendedName>
        <fullName evidence="6">Flavin-containing monooxygenase</fullName>
        <ecNumber evidence="6">1.-.-.-</ecNumber>
    </recommendedName>
</protein>
<keyword evidence="3 6" id="KW-0274">FAD</keyword>
<evidence type="ECO:0000313" key="8">
    <source>
        <dbReference type="Proteomes" id="UP000663760"/>
    </source>
</evidence>
<dbReference type="InterPro" id="IPR036188">
    <property type="entry name" value="FAD/NAD-bd_sf"/>
</dbReference>
<sequence>MKTEVVIVGGGPSGLAVSACLSRFSIPNVILEREDCYGSLWKKRVYDRVKLHLAKEFCELPHMHHPRATHTFMSRDDFVRYLDDYVSHFGLRPLFGKSVESATFDSDSRMWAVSARDAATGEVEEHLSRFLVVATGENAEGILPSFRGLDGFTGEILHSCHFKSAARFAGKRVLVVGSGNSGMEIAFDLCNYGAQTSISVRGPFHVLTKEMVYMGMVMLNHVSVQIVDALVLLMCRFQFGDLSGFGIIRPSEGPFSLKAKTGRSPVIDVGTLGKIKRGEIKVMKEVAGVAGGEVRFTDGETRSFDAIIFATGYRSTAADWLQDDGGLLNEEGFPKRAFPDHWKGGNGLFFAGLSRRGLAGVAMDAKKIAEDIKTYQGGPSGRST</sequence>
<organism evidence="7 8">
    <name type="scientific">Spirodela intermedia</name>
    <name type="common">Intermediate duckweed</name>
    <dbReference type="NCBI Taxonomy" id="51605"/>
    <lineage>
        <taxon>Eukaryota</taxon>
        <taxon>Viridiplantae</taxon>
        <taxon>Streptophyta</taxon>
        <taxon>Embryophyta</taxon>
        <taxon>Tracheophyta</taxon>
        <taxon>Spermatophyta</taxon>
        <taxon>Magnoliopsida</taxon>
        <taxon>Liliopsida</taxon>
        <taxon>Araceae</taxon>
        <taxon>Lemnoideae</taxon>
        <taxon>Spirodela</taxon>
    </lineage>
</organism>
<reference evidence="7" key="1">
    <citation type="submission" date="2020-02" db="EMBL/GenBank/DDBJ databases">
        <authorList>
            <person name="Scholz U."/>
            <person name="Mascher M."/>
            <person name="Fiebig A."/>
        </authorList>
    </citation>
    <scope>NUCLEOTIDE SEQUENCE</scope>
</reference>
<dbReference type="OrthoDB" id="752677at2759"/>
<dbReference type="PROSITE" id="PS51257">
    <property type="entry name" value="PROKAR_LIPOPROTEIN"/>
    <property type="match status" value="1"/>
</dbReference>
<evidence type="ECO:0000256" key="4">
    <source>
        <dbReference type="ARBA" id="ARBA00023002"/>
    </source>
</evidence>
<dbReference type="PRINTS" id="PR00469">
    <property type="entry name" value="PNDRDTASEII"/>
</dbReference>
<dbReference type="GO" id="GO:0050660">
    <property type="term" value="F:flavin adenine dinucleotide binding"/>
    <property type="evidence" value="ECO:0007669"/>
    <property type="project" value="InterPro"/>
</dbReference>
<dbReference type="EC" id="1.-.-.-" evidence="6"/>
<dbReference type="PIRSF" id="PIRSF000332">
    <property type="entry name" value="FMO"/>
    <property type="match status" value="1"/>
</dbReference>
<dbReference type="PANTHER" id="PTHR43539:SF9">
    <property type="entry name" value="INDOLE-3-PYRUVATE MONOOXYGENASE YUCCA11-RELATED"/>
    <property type="match status" value="1"/>
</dbReference>
<accession>A0A7I8L8Z6</accession>
<proteinExistence type="inferred from homology"/>
<dbReference type="GO" id="GO:0103075">
    <property type="term" value="F:indole-3-pyruvate monooxygenase activity"/>
    <property type="evidence" value="ECO:0007669"/>
    <property type="project" value="UniProtKB-EC"/>
</dbReference>
<keyword evidence="4 6" id="KW-0560">Oxidoreductase</keyword>
<dbReference type="EMBL" id="LR746276">
    <property type="protein sequence ID" value="CAA7406513.1"/>
    <property type="molecule type" value="Genomic_DNA"/>
</dbReference>